<name>A0ABR9LQ03_9ACTN</name>
<reference evidence="1 2" key="1">
    <citation type="submission" date="2020-10" db="EMBL/GenBank/DDBJ databases">
        <title>Sequencing the genomes of 1000 actinobacteria strains.</title>
        <authorList>
            <person name="Klenk H.-P."/>
        </authorList>
    </citation>
    <scope>NUCLEOTIDE SEQUENCE [LARGE SCALE GENOMIC DNA]</scope>
    <source>
        <strain evidence="1 2">DSM 43173</strain>
    </source>
</reference>
<dbReference type="EMBL" id="JADBEK010000001">
    <property type="protein sequence ID" value="MBE1582357.1"/>
    <property type="molecule type" value="Genomic_DNA"/>
</dbReference>
<dbReference type="InterPro" id="IPR015424">
    <property type="entry name" value="PyrdxlP-dep_Trfase"/>
</dbReference>
<dbReference type="InterPro" id="IPR051446">
    <property type="entry name" value="HTH_trans_reg/aminotransferase"/>
</dbReference>
<evidence type="ECO:0000313" key="2">
    <source>
        <dbReference type="Proteomes" id="UP000633509"/>
    </source>
</evidence>
<proteinExistence type="predicted"/>
<accession>A0ABR9LQ03</accession>
<gene>
    <name evidence="1" type="ORF">H4W80_000615</name>
</gene>
<protein>
    <submittedName>
        <fullName evidence="1">DNA-binding transcriptional MocR family regulator</fullName>
    </submittedName>
</protein>
<dbReference type="RefSeq" id="WP_192783646.1">
    <property type="nucleotide sequence ID" value="NZ_JADBEK010000001.1"/>
</dbReference>
<dbReference type="SUPFAM" id="SSF53383">
    <property type="entry name" value="PLP-dependent transferases"/>
    <property type="match status" value="1"/>
</dbReference>
<dbReference type="PANTHER" id="PTHR46577:SF1">
    <property type="entry name" value="HTH-TYPE TRANSCRIPTIONAL REGULATORY PROTEIN GABR"/>
    <property type="match status" value="1"/>
</dbReference>
<evidence type="ECO:0000313" key="1">
    <source>
        <dbReference type="EMBL" id="MBE1582357.1"/>
    </source>
</evidence>
<dbReference type="PANTHER" id="PTHR46577">
    <property type="entry name" value="HTH-TYPE TRANSCRIPTIONAL REGULATORY PROTEIN GABR"/>
    <property type="match status" value="1"/>
</dbReference>
<dbReference type="Proteomes" id="UP000633509">
    <property type="component" value="Unassembled WGS sequence"/>
</dbReference>
<comment type="caution">
    <text evidence="1">The sequence shown here is derived from an EMBL/GenBank/DDBJ whole genome shotgun (WGS) entry which is preliminary data.</text>
</comment>
<dbReference type="InterPro" id="IPR015422">
    <property type="entry name" value="PyrdxlP-dep_Trfase_small"/>
</dbReference>
<keyword evidence="2" id="KW-1185">Reference proteome</keyword>
<keyword evidence="1" id="KW-0238">DNA-binding</keyword>
<dbReference type="GO" id="GO:0003677">
    <property type="term" value="F:DNA binding"/>
    <property type="evidence" value="ECO:0007669"/>
    <property type="project" value="UniProtKB-KW"/>
</dbReference>
<organism evidence="1 2">
    <name type="scientific">Nonomuraea angiospora</name>
    <dbReference type="NCBI Taxonomy" id="46172"/>
    <lineage>
        <taxon>Bacteria</taxon>
        <taxon>Bacillati</taxon>
        <taxon>Actinomycetota</taxon>
        <taxon>Actinomycetes</taxon>
        <taxon>Streptosporangiales</taxon>
        <taxon>Streptosporangiaceae</taxon>
        <taxon>Nonomuraea</taxon>
    </lineage>
</organism>
<dbReference type="Gene3D" id="3.90.1150.10">
    <property type="entry name" value="Aspartate Aminotransferase, domain 1"/>
    <property type="match status" value="1"/>
</dbReference>
<sequence length="101" mass="10926">MRTTYRRRRIELAQMLAACSLVPRLAGVAAGLHALVLLPEEMDAEQTLRRAARAGLALRTLTEFRHLATGPQALVVGYGAPADHAFRPALTALARLLDGPE</sequence>